<reference evidence="3 4" key="1">
    <citation type="submission" date="2019-11" db="EMBL/GenBank/DDBJ databases">
        <title>Paenibacillus monticola sp. nov., a novel PGPR strain isolated from mountain sample in China.</title>
        <authorList>
            <person name="Zhao Q."/>
            <person name="Li H.-P."/>
            <person name="Zhang J.-L."/>
        </authorList>
    </citation>
    <scope>NUCLEOTIDE SEQUENCE [LARGE SCALE GENOMIC DNA]</scope>
    <source>
        <strain evidence="3 4">LC-T2</strain>
    </source>
</reference>
<evidence type="ECO:0000259" key="2">
    <source>
        <dbReference type="PROSITE" id="PS50975"/>
    </source>
</evidence>
<evidence type="ECO:0000313" key="4">
    <source>
        <dbReference type="Proteomes" id="UP000463051"/>
    </source>
</evidence>
<dbReference type="InterPro" id="IPR011761">
    <property type="entry name" value="ATP-grasp"/>
</dbReference>
<dbReference type="PANTHER" id="PTHR37018">
    <property type="entry name" value="CULTURE SPECIFIC PROTEIN, PUTATIVE (AFU_ORTHOLOGUE AFUA_2G00130)-RELATED"/>
    <property type="match status" value="1"/>
</dbReference>
<name>A0A7X2L4Q0_9BACL</name>
<dbReference type="SUPFAM" id="SSF56059">
    <property type="entry name" value="Glutathione synthetase ATP-binding domain-like"/>
    <property type="match status" value="1"/>
</dbReference>
<protein>
    <recommendedName>
        <fullName evidence="2">ATP-grasp domain-containing protein</fullName>
    </recommendedName>
</protein>
<sequence length="442" mass="50605">MEDDNRRVYCATFDAEQYWRDPMLAKLPFIPDRNAQRIVSVMDELMFLFCQPGDAILTRKPFNPVQKQYLQSIGFDFESNVFDLDPRSELDKCIFQLLCESDNKLQVSPFLEGQSILAPFAVLPYAAQVCESYNLQCFSPGNEIVQNVNSKLYSHQMKDRLDIRNVGVIVHSSEELHSEGQKLLSAGDFLIKDLFGVSGKGNLLVQSSQTLDRMVSYITSQEQKGKYTQFVLEPLLHKKDDFSCQFYISAQGETTFIAVSKLLNDGFAYTESSTPDESFMQFLEAGNYFILMERLAKELFKDGYYGHVCVDSMILEDGEMVPLIEINARKSMSLIKHQVDQYLQQYELRGNLSFLSVSSERPDFSYEQLLNTLHDEGLLYSPANRKGVLPLSASTLEINKSTMKAAKGRLYYSIVSPEAEEKKRLNEQLRSCFSMHSYRIYN</sequence>
<dbReference type="GO" id="GO:0046872">
    <property type="term" value="F:metal ion binding"/>
    <property type="evidence" value="ECO:0007669"/>
    <property type="project" value="InterPro"/>
</dbReference>
<dbReference type="RefSeq" id="WP_154122762.1">
    <property type="nucleotide sequence ID" value="NZ_WJXB01000023.1"/>
</dbReference>
<keyword evidence="4" id="KW-1185">Reference proteome</keyword>
<evidence type="ECO:0000256" key="1">
    <source>
        <dbReference type="PROSITE-ProRule" id="PRU00409"/>
    </source>
</evidence>
<dbReference type="AlphaFoldDB" id="A0A7X2L4Q0"/>
<organism evidence="3 4">
    <name type="scientific">Paenibacillus monticola</name>
    <dbReference type="NCBI Taxonomy" id="2666075"/>
    <lineage>
        <taxon>Bacteria</taxon>
        <taxon>Bacillati</taxon>
        <taxon>Bacillota</taxon>
        <taxon>Bacilli</taxon>
        <taxon>Bacillales</taxon>
        <taxon>Paenibacillaceae</taxon>
        <taxon>Paenibacillus</taxon>
    </lineage>
</organism>
<evidence type="ECO:0000313" key="3">
    <source>
        <dbReference type="EMBL" id="MRN57277.1"/>
    </source>
</evidence>
<dbReference type="PROSITE" id="PS50975">
    <property type="entry name" value="ATP_GRASP"/>
    <property type="match status" value="1"/>
</dbReference>
<keyword evidence="1" id="KW-0067">ATP-binding</keyword>
<dbReference type="PANTHER" id="PTHR37018:SF1">
    <property type="entry name" value="CULTURE SPECIFIC PROTEIN, PUTATIVE (AFU_ORTHOLOGUE AFUA_2G00130)-RELATED"/>
    <property type="match status" value="1"/>
</dbReference>
<keyword evidence="1" id="KW-0547">Nucleotide-binding</keyword>
<feature type="domain" description="ATP-grasp" evidence="2">
    <location>
        <begin position="160"/>
        <end position="352"/>
    </location>
</feature>
<gene>
    <name evidence="3" type="ORF">GJB61_30555</name>
</gene>
<accession>A0A7X2L4Q0</accession>
<dbReference type="Gene3D" id="3.30.470.20">
    <property type="entry name" value="ATP-grasp fold, B domain"/>
    <property type="match status" value="1"/>
</dbReference>
<dbReference type="EMBL" id="WJXB01000023">
    <property type="protein sequence ID" value="MRN57277.1"/>
    <property type="molecule type" value="Genomic_DNA"/>
</dbReference>
<proteinExistence type="predicted"/>
<comment type="caution">
    <text evidence="3">The sequence shown here is derived from an EMBL/GenBank/DDBJ whole genome shotgun (WGS) entry which is preliminary data.</text>
</comment>
<dbReference type="InterPro" id="IPR053269">
    <property type="entry name" value="Asp-Met_ligase"/>
</dbReference>
<dbReference type="GO" id="GO:0005524">
    <property type="term" value="F:ATP binding"/>
    <property type="evidence" value="ECO:0007669"/>
    <property type="project" value="UniProtKB-UniRule"/>
</dbReference>
<dbReference type="Proteomes" id="UP000463051">
    <property type="component" value="Unassembled WGS sequence"/>
</dbReference>